<proteinExistence type="predicted"/>
<evidence type="ECO:0000313" key="3">
    <source>
        <dbReference type="Proteomes" id="UP000636458"/>
    </source>
</evidence>
<dbReference type="EMBL" id="JAEPES010000005">
    <property type="protein sequence ID" value="MBK4348762.1"/>
    <property type="molecule type" value="Genomic_DNA"/>
</dbReference>
<evidence type="ECO:0000256" key="1">
    <source>
        <dbReference type="SAM" id="SignalP"/>
    </source>
</evidence>
<dbReference type="PANTHER" id="PTHR43649">
    <property type="entry name" value="ARABINOSE-BINDING PROTEIN-RELATED"/>
    <property type="match status" value="1"/>
</dbReference>
<dbReference type="SUPFAM" id="SSF53850">
    <property type="entry name" value="Periplasmic binding protein-like II"/>
    <property type="match status" value="1"/>
</dbReference>
<sequence>MNKKHSTLRRVATAVASGVALTVALAACSSGGSTSADSGSASDITAALQKKSSITVWAWAPAVKDIAVSFEKKYPNVTVKVVNAGTGNDQYIKLQNAVKAGSGGPDVAQIEYYALPQFALGDSLADLSKFGMSDLKSKYTTGTWGSVNLNGKLAALPQDSGPMALFYNKTVFDKYGIAVPTTWDEYIAAAKTLHAANPNAYITNDTGDAGFATSMIWQAGGQPYQTSSDGKKVTINLQDAGAKKFANMWSQLVDGDLVSPISSWSDEWYKGLADGSIATLAIGAWMPGNLETGVEAASGNWRVAPLPTYTAGSAATAENGGSGDAVMAASNNKLVAAGFVKYMNAQEGTQISMEAGGFPSTTSDLSSSKFLDAAPDYFGGQQINKVLAQASKDVVKGWSYLPFQVYSNSIFGDTVGQAYADKANLNDGLKAWQKSTASYGSEQGFTVTSK</sequence>
<reference evidence="2" key="1">
    <citation type="submission" date="2021-01" db="EMBL/GenBank/DDBJ databases">
        <title>Lacisediminihabitans sp. nov. strain G11-30, isolated from Antarctic Soil.</title>
        <authorList>
            <person name="Li J."/>
        </authorList>
    </citation>
    <scope>NUCLEOTIDE SEQUENCE</scope>
    <source>
        <strain evidence="2">G11-30</strain>
    </source>
</reference>
<comment type="caution">
    <text evidence="2">The sequence shown here is derived from an EMBL/GenBank/DDBJ whole genome shotgun (WGS) entry which is preliminary data.</text>
</comment>
<accession>A0A934SPD4</accession>
<dbReference type="InterPro" id="IPR006059">
    <property type="entry name" value="SBP"/>
</dbReference>
<dbReference type="Gene3D" id="3.40.190.10">
    <property type="entry name" value="Periplasmic binding protein-like II"/>
    <property type="match status" value="1"/>
</dbReference>
<dbReference type="PANTHER" id="PTHR43649:SF14">
    <property type="entry name" value="BLR3389 PROTEIN"/>
    <property type="match status" value="1"/>
</dbReference>
<gene>
    <name evidence="2" type="ORF">IV501_14065</name>
</gene>
<dbReference type="AlphaFoldDB" id="A0A934SPD4"/>
<dbReference type="RefSeq" id="WP_200557007.1">
    <property type="nucleotide sequence ID" value="NZ_JAEPES010000005.1"/>
</dbReference>
<dbReference type="InterPro" id="IPR050490">
    <property type="entry name" value="Bact_solute-bd_prot1"/>
</dbReference>
<keyword evidence="1" id="KW-0732">Signal</keyword>
<evidence type="ECO:0000313" key="2">
    <source>
        <dbReference type="EMBL" id="MBK4348762.1"/>
    </source>
</evidence>
<protein>
    <submittedName>
        <fullName evidence="2">Extracellular solute-binding protein</fullName>
    </submittedName>
</protein>
<feature type="signal peptide" evidence="1">
    <location>
        <begin position="1"/>
        <end position="26"/>
    </location>
</feature>
<dbReference type="CDD" id="cd13585">
    <property type="entry name" value="PBP2_TMBP_like"/>
    <property type="match status" value="1"/>
</dbReference>
<keyword evidence="3" id="KW-1185">Reference proteome</keyword>
<feature type="chain" id="PRO_5037865067" evidence="1">
    <location>
        <begin position="27"/>
        <end position="450"/>
    </location>
</feature>
<dbReference type="Pfam" id="PF01547">
    <property type="entry name" value="SBP_bac_1"/>
    <property type="match status" value="1"/>
</dbReference>
<dbReference type="Proteomes" id="UP000636458">
    <property type="component" value="Unassembled WGS sequence"/>
</dbReference>
<organism evidence="2 3">
    <name type="scientific">Lacisediminihabitans changchengi</name>
    <dbReference type="NCBI Taxonomy" id="2787634"/>
    <lineage>
        <taxon>Bacteria</taxon>
        <taxon>Bacillati</taxon>
        <taxon>Actinomycetota</taxon>
        <taxon>Actinomycetes</taxon>
        <taxon>Micrococcales</taxon>
        <taxon>Microbacteriaceae</taxon>
        <taxon>Lacisediminihabitans</taxon>
    </lineage>
</organism>
<dbReference type="PROSITE" id="PS51257">
    <property type="entry name" value="PROKAR_LIPOPROTEIN"/>
    <property type="match status" value="1"/>
</dbReference>
<name>A0A934SPD4_9MICO</name>